<dbReference type="AlphaFoldDB" id="A0A363NSR6"/>
<proteinExistence type="inferred from homology"/>
<feature type="active site" description="Proton donor" evidence="4">
    <location>
        <position position="49"/>
    </location>
</feature>
<comment type="caution">
    <text evidence="8">The sequence shown here is derived from an EMBL/GenBank/DDBJ whole genome shotgun (WGS) entry which is preliminary data.</text>
</comment>
<feature type="binding site" evidence="5">
    <location>
        <position position="107"/>
    </location>
    <ligand>
        <name>substrate</name>
    </ligand>
</feature>
<dbReference type="FunFam" id="3.20.20.100:FF:000015">
    <property type="entry name" value="Oxidoreductase, aldo/keto reductase family"/>
    <property type="match status" value="1"/>
</dbReference>
<keyword evidence="2" id="KW-0521">NADP</keyword>
<dbReference type="Pfam" id="PF00248">
    <property type="entry name" value="Aldo_ket_red"/>
    <property type="match status" value="1"/>
</dbReference>
<evidence type="ECO:0000313" key="8">
    <source>
        <dbReference type="EMBL" id="PUV23862.1"/>
    </source>
</evidence>
<dbReference type="PROSITE" id="PS00062">
    <property type="entry name" value="ALDOKETO_REDUCTASE_2"/>
    <property type="match status" value="1"/>
</dbReference>
<dbReference type="CDD" id="cd19071">
    <property type="entry name" value="AKR_AKR1-5-like"/>
    <property type="match status" value="1"/>
</dbReference>
<dbReference type="InterPro" id="IPR020471">
    <property type="entry name" value="AKR"/>
</dbReference>
<feature type="domain" description="NADP-dependent oxidoreductase" evidence="7">
    <location>
        <begin position="14"/>
        <end position="264"/>
    </location>
</feature>
<evidence type="ECO:0000313" key="9">
    <source>
        <dbReference type="Proteomes" id="UP000250831"/>
    </source>
</evidence>
<gene>
    <name evidence="8" type="ORF">DCO56_10770</name>
</gene>
<dbReference type="OrthoDB" id="9804790at2"/>
<evidence type="ECO:0000256" key="3">
    <source>
        <dbReference type="ARBA" id="ARBA00023002"/>
    </source>
</evidence>
<dbReference type="Gene3D" id="3.20.20.100">
    <property type="entry name" value="NADP-dependent oxidoreductase domain"/>
    <property type="match status" value="1"/>
</dbReference>
<reference evidence="8 9" key="1">
    <citation type="submission" date="2018-04" db="EMBL/GenBank/DDBJ databases">
        <title>Sphingobacterium sp. M46 Genome.</title>
        <authorList>
            <person name="Cheng J."/>
            <person name="Li Y."/>
        </authorList>
    </citation>
    <scope>NUCLEOTIDE SEQUENCE [LARGE SCALE GENOMIC DNA]</scope>
    <source>
        <strain evidence="8 9">M46</strain>
    </source>
</reference>
<sequence length="279" mass="31008">MKSFKLNNGIDIPAIGFGTWQIPEGEEAYQAVTEALKVGYTHIDTAAIYGNEKSVGRAIKDSGIARDTLFITTKLWNTERGYDKTIAAFEKSLTDLGLAYIDLYLIHWPANESQFENWATINAETWKALEYLYQQGKVKAIGVSNFPKDYLAKLLETVTIVPAVNQIEFHPGYLQQETVDLCKSNGILVQAWSPLGSGRILQDETLIALAEQKDTSVGQICIKFALSQGILPLPKSTNPLNIKRNLTVDNFDLTEEDIQTIRELPTMGFSGSDPKKVAF</sequence>
<dbReference type="EMBL" id="QCXX01000003">
    <property type="protein sequence ID" value="PUV23862.1"/>
    <property type="molecule type" value="Genomic_DNA"/>
</dbReference>
<dbReference type="PIRSF" id="PIRSF000097">
    <property type="entry name" value="AKR"/>
    <property type="match status" value="1"/>
</dbReference>
<keyword evidence="3" id="KW-0560">Oxidoreductase</keyword>
<feature type="site" description="Lowers pKa of active site Tyr" evidence="6">
    <location>
        <position position="74"/>
    </location>
</feature>
<evidence type="ECO:0000256" key="2">
    <source>
        <dbReference type="ARBA" id="ARBA00022857"/>
    </source>
</evidence>
<dbReference type="SUPFAM" id="SSF51430">
    <property type="entry name" value="NAD(P)-linked oxidoreductase"/>
    <property type="match status" value="1"/>
</dbReference>
<comment type="similarity">
    <text evidence="1">Belongs to the aldo/keto reductase family.</text>
</comment>
<evidence type="ECO:0000259" key="7">
    <source>
        <dbReference type="Pfam" id="PF00248"/>
    </source>
</evidence>
<dbReference type="PANTHER" id="PTHR43827:SF3">
    <property type="entry name" value="NADP-DEPENDENT OXIDOREDUCTASE DOMAIN-CONTAINING PROTEIN"/>
    <property type="match status" value="1"/>
</dbReference>
<dbReference type="PANTHER" id="PTHR43827">
    <property type="entry name" value="2,5-DIKETO-D-GLUCONIC ACID REDUCTASE"/>
    <property type="match status" value="1"/>
</dbReference>
<evidence type="ECO:0000256" key="6">
    <source>
        <dbReference type="PIRSR" id="PIRSR000097-3"/>
    </source>
</evidence>
<protein>
    <submittedName>
        <fullName evidence="8">Aldo/keto reductase</fullName>
    </submittedName>
</protein>
<organism evidence="8 9">
    <name type="scientific">Sphingobacterium athyrii</name>
    <dbReference type="NCBI Taxonomy" id="2152717"/>
    <lineage>
        <taxon>Bacteria</taxon>
        <taxon>Pseudomonadati</taxon>
        <taxon>Bacteroidota</taxon>
        <taxon>Sphingobacteriia</taxon>
        <taxon>Sphingobacteriales</taxon>
        <taxon>Sphingobacteriaceae</taxon>
        <taxon>Sphingobacterium</taxon>
    </lineage>
</organism>
<dbReference type="InterPro" id="IPR023210">
    <property type="entry name" value="NADP_OxRdtase_dom"/>
</dbReference>
<name>A0A363NSR6_9SPHI</name>
<evidence type="ECO:0000256" key="4">
    <source>
        <dbReference type="PIRSR" id="PIRSR000097-1"/>
    </source>
</evidence>
<accession>A0A363NSR6</accession>
<dbReference type="RefSeq" id="WP_108633791.1">
    <property type="nucleotide sequence ID" value="NZ_QCXX01000003.1"/>
</dbReference>
<dbReference type="Proteomes" id="UP000250831">
    <property type="component" value="Unassembled WGS sequence"/>
</dbReference>
<dbReference type="PRINTS" id="PR00069">
    <property type="entry name" value="ALDKETRDTASE"/>
</dbReference>
<keyword evidence="9" id="KW-1185">Reference proteome</keyword>
<dbReference type="InterPro" id="IPR018170">
    <property type="entry name" value="Aldo/ket_reductase_CS"/>
</dbReference>
<dbReference type="GO" id="GO:0016616">
    <property type="term" value="F:oxidoreductase activity, acting on the CH-OH group of donors, NAD or NADP as acceptor"/>
    <property type="evidence" value="ECO:0007669"/>
    <property type="project" value="UniProtKB-ARBA"/>
</dbReference>
<evidence type="ECO:0000256" key="1">
    <source>
        <dbReference type="ARBA" id="ARBA00007905"/>
    </source>
</evidence>
<evidence type="ECO:0000256" key="5">
    <source>
        <dbReference type="PIRSR" id="PIRSR000097-2"/>
    </source>
</evidence>
<dbReference type="InterPro" id="IPR036812">
    <property type="entry name" value="NAD(P)_OxRdtase_dom_sf"/>
</dbReference>